<dbReference type="AlphaFoldDB" id="A0A8T2SXK9"/>
<dbReference type="PANTHER" id="PTHR36370">
    <property type="entry name" value="THYLAKOID SOLUBLE PHOSPHOPROTEIN"/>
    <property type="match status" value="1"/>
</dbReference>
<evidence type="ECO:0000313" key="2">
    <source>
        <dbReference type="EMBL" id="KAH7372810.1"/>
    </source>
</evidence>
<feature type="region of interest" description="Disordered" evidence="1">
    <location>
        <begin position="49"/>
        <end position="93"/>
    </location>
</feature>
<dbReference type="PANTHER" id="PTHR36370:SF1">
    <property type="entry name" value="THYLAKOID SOLUBLE PHOSPHOPROTEIN"/>
    <property type="match status" value="1"/>
</dbReference>
<feature type="compositionally biased region" description="Low complexity" evidence="1">
    <location>
        <begin position="60"/>
        <end position="74"/>
    </location>
</feature>
<organism evidence="2 3">
    <name type="scientific">Ceratopteris richardii</name>
    <name type="common">Triangle waterfern</name>
    <dbReference type="NCBI Taxonomy" id="49495"/>
    <lineage>
        <taxon>Eukaryota</taxon>
        <taxon>Viridiplantae</taxon>
        <taxon>Streptophyta</taxon>
        <taxon>Embryophyta</taxon>
        <taxon>Tracheophyta</taxon>
        <taxon>Polypodiopsida</taxon>
        <taxon>Polypodiidae</taxon>
        <taxon>Polypodiales</taxon>
        <taxon>Pteridineae</taxon>
        <taxon>Pteridaceae</taxon>
        <taxon>Parkerioideae</taxon>
        <taxon>Ceratopteris</taxon>
    </lineage>
</organism>
<accession>A0A8T2SXK9</accession>
<evidence type="ECO:0000313" key="3">
    <source>
        <dbReference type="Proteomes" id="UP000825935"/>
    </source>
</evidence>
<proteinExistence type="predicted"/>
<gene>
    <name evidence="2" type="ORF">KP509_17G022500</name>
</gene>
<comment type="caution">
    <text evidence="2">The sequence shown here is derived from an EMBL/GenBank/DDBJ whole genome shotgun (WGS) entry which is preliminary data.</text>
</comment>
<reference evidence="2" key="1">
    <citation type="submission" date="2021-08" db="EMBL/GenBank/DDBJ databases">
        <title>WGS assembly of Ceratopteris richardii.</title>
        <authorList>
            <person name="Marchant D.B."/>
            <person name="Chen G."/>
            <person name="Jenkins J."/>
            <person name="Shu S."/>
            <person name="Leebens-Mack J."/>
            <person name="Grimwood J."/>
            <person name="Schmutz J."/>
            <person name="Soltis P."/>
            <person name="Soltis D."/>
            <person name="Chen Z.-H."/>
        </authorList>
    </citation>
    <scope>NUCLEOTIDE SEQUENCE</scope>
    <source>
        <strain evidence="2">Whitten #5841</strain>
        <tissue evidence="2">Leaf</tissue>
    </source>
</reference>
<name>A0A8T2SXK9_CERRI</name>
<dbReference type="GO" id="GO:0009507">
    <property type="term" value="C:chloroplast"/>
    <property type="evidence" value="ECO:0007669"/>
    <property type="project" value="TreeGrafter"/>
</dbReference>
<protein>
    <submittedName>
        <fullName evidence="2">Uncharacterized protein</fullName>
    </submittedName>
</protein>
<dbReference type="Pfam" id="PF11493">
    <property type="entry name" value="TSP9"/>
    <property type="match status" value="1"/>
</dbReference>
<keyword evidence="3" id="KW-1185">Reference proteome</keyword>
<dbReference type="SUPFAM" id="SSF144256">
    <property type="entry name" value="TSP9-like"/>
    <property type="match status" value="1"/>
</dbReference>
<evidence type="ECO:0000256" key="1">
    <source>
        <dbReference type="SAM" id="MobiDB-lite"/>
    </source>
</evidence>
<dbReference type="Proteomes" id="UP000825935">
    <property type="component" value="Chromosome 17"/>
</dbReference>
<dbReference type="InterPro" id="IPR021584">
    <property type="entry name" value="TSP9"/>
</dbReference>
<dbReference type="OMA" id="MAMTMGV"/>
<dbReference type="EMBL" id="CM035422">
    <property type="protein sequence ID" value="KAH7372810.1"/>
    <property type="molecule type" value="Genomic_DNA"/>
</dbReference>
<sequence length="93" mass="9231">MASWAVLGVPVTCGPVTMMSAAASKGAKKEGPGLLDWLSGALDKETFSETDPILQKVGDSAPAPSPKKAPVAKKQSGGGDSGGGGLFGLFGKK</sequence>
<feature type="compositionally biased region" description="Gly residues" evidence="1">
    <location>
        <begin position="76"/>
        <end position="93"/>
    </location>
</feature>
<dbReference type="InterPro" id="IPR037244">
    <property type="entry name" value="TSP9_sf"/>
</dbReference>